<evidence type="ECO:0000313" key="1">
    <source>
        <dbReference type="EMBL" id="VFK45675.1"/>
    </source>
</evidence>
<organism evidence="1">
    <name type="scientific">Candidatus Kentrum sp. TC</name>
    <dbReference type="NCBI Taxonomy" id="2126339"/>
    <lineage>
        <taxon>Bacteria</taxon>
        <taxon>Pseudomonadati</taxon>
        <taxon>Pseudomonadota</taxon>
        <taxon>Gammaproteobacteria</taxon>
        <taxon>Candidatus Kentrum</taxon>
    </lineage>
</organism>
<protein>
    <submittedName>
        <fullName evidence="1">Uncharacterized protein</fullName>
    </submittedName>
</protein>
<dbReference type="AlphaFoldDB" id="A0A450YVZ9"/>
<proteinExistence type="predicted"/>
<accession>A0A450YVZ9</accession>
<sequence length="188" mass="19463">MEPLARSRMEAFVPPMFRMALKRDVPPIFRLAANGLLEYRRRSGIERDLPQSGSGGAERIREENGSGGILCRNGALIVRAGHNGAGNQLSTAAAHLQSGHATGIGICRAVIECDIREVGIRLENQLGVAADATGRVSSPPVTVTFPLIIASPAIVACAAPPSPPATLDAAPPVTFTVSALKSPAAALA</sequence>
<reference evidence="1" key="1">
    <citation type="submission" date="2019-02" db="EMBL/GenBank/DDBJ databases">
        <authorList>
            <person name="Gruber-Vodicka R. H."/>
            <person name="Seah K. B. B."/>
        </authorList>
    </citation>
    <scope>NUCLEOTIDE SEQUENCE</scope>
    <source>
        <strain evidence="1">BECK_BZ123</strain>
    </source>
</reference>
<dbReference type="EMBL" id="CAADFS010000026">
    <property type="protein sequence ID" value="VFK45675.1"/>
    <property type="molecule type" value="Genomic_DNA"/>
</dbReference>
<name>A0A450YVZ9_9GAMM</name>
<gene>
    <name evidence="1" type="ORF">BECKTC1821D_GA0114238_102620</name>
</gene>